<dbReference type="Pfam" id="PF13439">
    <property type="entry name" value="Glyco_transf_4"/>
    <property type="match status" value="1"/>
</dbReference>
<dbReference type="PANTHER" id="PTHR45947">
    <property type="entry name" value="SULFOQUINOVOSYL TRANSFERASE SQD2"/>
    <property type="match status" value="1"/>
</dbReference>
<evidence type="ECO:0000313" key="2">
    <source>
        <dbReference type="EMBL" id="QDV08222.1"/>
    </source>
</evidence>
<dbReference type="InterPro" id="IPR028098">
    <property type="entry name" value="Glyco_trans_4-like_N"/>
</dbReference>
<protein>
    <submittedName>
        <fullName evidence="2">Alpha-D-kanosaminyltransferase</fullName>
        <ecNumber evidence="2">2.4.1.301</ecNumber>
    </submittedName>
</protein>
<dbReference type="InterPro" id="IPR050194">
    <property type="entry name" value="Glycosyltransferase_grp1"/>
</dbReference>
<evidence type="ECO:0000259" key="1">
    <source>
        <dbReference type="Pfam" id="PF13439"/>
    </source>
</evidence>
<dbReference type="AlphaFoldDB" id="A0A518EVV2"/>
<dbReference type="Proteomes" id="UP000320390">
    <property type="component" value="Chromosome"/>
</dbReference>
<proteinExistence type="predicted"/>
<reference evidence="2 3" key="1">
    <citation type="submission" date="2019-02" db="EMBL/GenBank/DDBJ databases">
        <title>Deep-cultivation of Planctomycetes and their phenomic and genomic characterization uncovers novel biology.</title>
        <authorList>
            <person name="Wiegand S."/>
            <person name="Jogler M."/>
            <person name="Boedeker C."/>
            <person name="Pinto D."/>
            <person name="Vollmers J."/>
            <person name="Rivas-Marin E."/>
            <person name="Kohn T."/>
            <person name="Peeters S.H."/>
            <person name="Heuer A."/>
            <person name="Rast P."/>
            <person name="Oberbeckmann S."/>
            <person name="Bunk B."/>
            <person name="Jeske O."/>
            <person name="Meyerdierks A."/>
            <person name="Storesund J.E."/>
            <person name="Kallscheuer N."/>
            <person name="Luecker S."/>
            <person name="Lage O.M."/>
            <person name="Pohl T."/>
            <person name="Merkel B.J."/>
            <person name="Hornburger P."/>
            <person name="Mueller R.-W."/>
            <person name="Bruemmer F."/>
            <person name="Labrenz M."/>
            <person name="Spormann A.M."/>
            <person name="Op den Camp H."/>
            <person name="Overmann J."/>
            <person name="Amann R."/>
            <person name="Jetten M.S.M."/>
            <person name="Mascher T."/>
            <person name="Medema M.H."/>
            <person name="Devos D.P."/>
            <person name="Kaster A.-K."/>
            <person name="Ovreas L."/>
            <person name="Rohde M."/>
            <person name="Galperin M.Y."/>
            <person name="Jogler C."/>
        </authorList>
    </citation>
    <scope>NUCLEOTIDE SEQUENCE [LARGE SCALE GENOMIC DNA]</scope>
    <source>
        <strain evidence="2 3">Poly30</strain>
    </source>
</reference>
<keyword evidence="2" id="KW-0328">Glycosyltransferase</keyword>
<dbReference type="EMBL" id="CP036434">
    <property type="protein sequence ID" value="QDV08222.1"/>
    <property type="molecule type" value="Genomic_DNA"/>
</dbReference>
<gene>
    <name evidence="2" type="primary">kanE_3</name>
    <name evidence="2" type="ORF">Poly30_37580</name>
</gene>
<accession>A0A518EVV2</accession>
<name>A0A518EVV2_9BACT</name>
<dbReference type="SUPFAM" id="SSF53756">
    <property type="entry name" value="UDP-Glycosyltransferase/glycogen phosphorylase"/>
    <property type="match status" value="1"/>
</dbReference>
<dbReference type="GO" id="GO:0016757">
    <property type="term" value="F:glycosyltransferase activity"/>
    <property type="evidence" value="ECO:0007669"/>
    <property type="project" value="UniProtKB-KW"/>
</dbReference>
<dbReference type="EC" id="2.4.1.301" evidence="2"/>
<sequence>MRILYVTHLYPPEFTAGVEVFAQTTAELLQGAGHVVRVITTRKDIARRDLSTREIGAGEGEGVTVMEMVNNLFATEFEETYRQPEIDAIVGAELDAWKPDVVHVHHLLYLSSGILEVCQQRGIPVVMTLHDFWLGCARFGQLVHANGSRCVTVDPVRCGTCLPSLNWRQSNAARRLAKAVSAVAETAGIDLKAPLIMARRFKDARSAEGVAGSEGPEWSPPSESVAGEFESHARQRLAYLTELVNRTVDRIVLPAAFMRPWFANLGLDATKMVVETTGVDWEGATSVPRVVRRMGDPVRFLFLGSLVAHKGAHVLLQAWSHLSGSERASARLRICGPDQHQPAYVSALRSRAAALDLAIEGQLSREEVRQAMAETDVLVVPSLWLEIRPLVMLEAYAAGARVIATDLGGMREAIDDGLPGRVVPEGDATELAHALREELRLHLAEEIDPAPERKPSSLFRGWPEVAASLEALYQNLVSGKGDS</sequence>
<keyword evidence="2" id="KW-0808">Transferase</keyword>
<organism evidence="2 3">
    <name type="scientific">Saltatorellus ferox</name>
    <dbReference type="NCBI Taxonomy" id="2528018"/>
    <lineage>
        <taxon>Bacteria</taxon>
        <taxon>Pseudomonadati</taxon>
        <taxon>Planctomycetota</taxon>
        <taxon>Planctomycetia</taxon>
        <taxon>Planctomycetia incertae sedis</taxon>
        <taxon>Saltatorellus</taxon>
    </lineage>
</organism>
<dbReference type="OrthoDB" id="9787617at2"/>
<feature type="domain" description="Glycosyltransferase subfamily 4-like N-terminal" evidence="1">
    <location>
        <begin position="17"/>
        <end position="138"/>
    </location>
</feature>
<dbReference type="RefSeq" id="WP_145200477.1">
    <property type="nucleotide sequence ID" value="NZ_CP036434.1"/>
</dbReference>
<dbReference type="PANTHER" id="PTHR45947:SF13">
    <property type="entry name" value="TRANSFERASE"/>
    <property type="match status" value="1"/>
</dbReference>
<dbReference type="Pfam" id="PF13692">
    <property type="entry name" value="Glyco_trans_1_4"/>
    <property type="match status" value="1"/>
</dbReference>
<evidence type="ECO:0000313" key="3">
    <source>
        <dbReference type="Proteomes" id="UP000320390"/>
    </source>
</evidence>
<dbReference type="Gene3D" id="3.40.50.2000">
    <property type="entry name" value="Glycogen Phosphorylase B"/>
    <property type="match status" value="3"/>
</dbReference>
<keyword evidence="3" id="KW-1185">Reference proteome</keyword>